<dbReference type="PANTHER" id="PTHR46795:SF3">
    <property type="entry name" value="ABC TRANSPORTER PERMEASE"/>
    <property type="match status" value="1"/>
</dbReference>
<evidence type="ECO:0000256" key="5">
    <source>
        <dbReference type="ARBA" id="ARBA00023136"/>
    </source>
</evidence>
<accession>A0A518V4J5</accession>
<dbReference type="Proteomes" id="UP000319432">
    <property type="component" value="Chromosome"/>
</dbReference>
<dbReference type="InterPro" id="IPR003838">
    <property type="entry name" value="ABC3_permease_C"/>
</dbReference>
<keyword evidence="5 6" id="KW-0472">Membrane</keyword>
<feature type="transmembrane region" description="Helical" evidence="6">
    <location>
        <begin position="517"/>
        <end position="539"/>
    </location>
</feature>
<feature type="transmembrane region" description="Helical" evidence="6">
    <location>
        <begin position="199"/>
        <end position="220"/>
    </location>
</feature>
<keyword evidence="3 6" id="KW-0812">Transmembrane</keyword>
<feature type="transmembrane region" description="Helical" evidence="6">
    <location>
        <begin position="603"/>
        <end position="624"/>
    </location>
</feature>
<proteinExistence type="inferred from homology"/>
<sequence>MTLFNLVLRNMRRNMKSYLIYFVSMIFSIVIYYTFMSLQFNTQIAEVSGGDPYVRKAFEFSSVLLLLFVAVFMVYSNSFFTRKRKKEVGLYSLLGVRKKQVGMMLFFENLFLGIGALILGIILGGFLSKAFLSLLVYLMNIDMQVNFEIPLEAITQTAKVFFVLILFTSLQGYILIYRFKLIELFRAEQEGESVPKGSVILALFSVFLIGSAYFFAATFMDYFDVLLAFYIIGGTVLGTYILFHYFLVFYFKRARKNKRSFYNGLNMVSKGQLLYRIKGNATALASITVVSTITICAVGTAATFYFNVNDVTTQNNPYSYSYHKDGKDWNNEVEKTFANAKDKHPIQLETEVPYIIIKGTADEQKASSSIQYRTSDGMYLLGQSKYNELAKAMNKELVEVKAGEMVMVDAYYNETFDKDIINNRVSYKAGDQSKTLTLVAAKKGSVSNLGKTTFVVSDADYQAAQQFGEPYFIKNINVDNQYKASELSTNLKKVMPEREELQDFYTQYQTLMETTGVMIFIGGFIGLVFMLATGSIIYFKQLTEAHNDKKYYTILHKIGATKRECKEAISKQIAFIFGAPLLLGISHSLFALNTMSAMFRMNILTSVLVSMGVYLVIYVGYYFMTVRSYSNIVLDHNKS</sequence>
<dbReference type="InterPro" id="IPR052536">
    <property type="entry name" value="ABC-4_Integral_Memb_Prot"/>
</dbReference>
<keyword evidence="4 6" id="KW-1133">Transmembrane helix</keyword>
<dbReference type="PANTHER" id="PTHR46795">
    <property type="entry name" value="ABC TRANSPORTER PERMEASE-RELATED-RELATED"/>
    <property type="match status" value="1"/>
</dbReference>
<evidence type="ECO:0000256" key="1">
    <source>
        <dbReference type="ARBA" id="ARBA00004651"/>
    </source>
</evidence>
<evidence type="ECO:0000313" key="8">
    <source>
        <dbReference type="EMBL" id="QDX91908.1"/>
    </source>
</evidence>
<evidence type="ECO:0000256" key="2">
    <source>
        <dbReference type="ARBA" id="ARBA00022475"/>
    </source>
</evidence>
<dbReference type="GO" id="GO:0005886">
    <property type="term" value="C:plasma membrane"/>
    <property type="evidence" value="ECO:0007669"/>
    <property type="project" value="UniProtKB-SubCell"/>
</dbReference>
<dbReference type="Pfam" id="PF02687">
    <property type="entry name" value="FtsX"/>
    <property type="match status" value="1"/>
</dbReference>
<feature type="domain" description="ABC3 transporter permease C-terminal" evidence="7">
    <location>
        <begin position="61"/>
        <end position="175"/>
    </location>
</feature>
<reference evidence="8 9" key="1">
    <citation type="submission" date="2018-11" db="EMBL/GenBank/DDBJ databases">
        <title>Phylogenetic determinants of toxin gene distribution in genomes of Brevibacillus laterosporus.</title>
        <authorList>
            <person name="Glare T.R."/>
            <person name="Durrant A."/>
            <person name="Berry C."/>
            <person name="Palma L."/>
            <person name="Ormskirk M."/>
            <person name="Cox M.O."/>
        </authorList>
    </citation>
    <scope>NUCLEOTIDE SEQUENCE [LARGE SCALE GENOMIC DNA]</scope>
    <source>
        <strain evidence="8 9">1821L</strain>
    </source>
</reference>
<name>A0A518V4J5_BRELA</name>
<feature type="transmembrane region" description="Helical" evidence="6">
    <location>
        <begin position="283"/>
        <end position="306"/>
    </location>
</feature>
<feature type="transmembrane region" description="Helical" evidence="6">
    <location>
        <begin position="226"/>
        <end position="251"/>
    </location>
</feature>
<keyword evidence="6" id="KW-0813">Transport</keyword>
<dbReference type="GO" id="GO:0055085">
    <property type="term" value="P:transmembrane transport"/>
    <property type="evidence" value="ECO:0007669"/>
    <property type="project" value="UniProtKB-UniRule"/>
</dbReference>
<feature type="transmembrane region" description="Helical" evidence="6">
    <location>
        <begin position="18"/>
        <end position="40"/>
    </location>
</feature>
<feature type="transmembrane region" description="Helical" evidence="6">
    <location>
        <begin position="60"/>
        <end position="80"/>
    </location>
</feature>
<evidence type="ECO:0000259" key="7">
    <source>
        <dbReference type="Pfam" id="PF02687"/>
    </source>
</evidence>
<evidence type="ECO:0000256" key="6">
    <source>
        <dbReference type="PIRNR" id="PIRNR018968"/>
    </source>
</evidence>
<organism evidence="8 9">
    <name type="scientific">Brevibacillus laterosporus</name>
    <name type="common">Bacillus laterosporus</name>
    <dbReference type="NCBI Taxonomy" id="1465"/>
    <lineage>
        <taxon>Bacteria</taxon>
        <taxon>Bacillati</taxon>
        <taxon>Bacillota</taxon>
        <taxon>Bacilli</taxon>
        <taxon>Bacillales</taxon>
        <taxon>Paenibacillaceae</taxon>
        <taxon>Brevibacillus</taxon>
    </lineage>
</organism>
<keyword evidence="2 6" id="KW-1003">Cell membrane</keyword>
<keyword evidence="9" id="KW-1185">Reference proteome</keyword>
<evidence type="ECO:0000256" key="4">
    <source>
        <dbReference type="ARBA" id="ARBA00022989"/>
    </source>
</evidence>
<evidence type="ECO:0000256" key="3">
    <source>
        <dbReference type="ARBA" id="ARBA00022692"/>
    </source>
</evidence>
<protein>
    <submittedName>
        <fullName evidence="8">ABC transporter permease</fullName>
    </submittedName>
</protein>
<dbReference type="PIRSF" id="PIRSF018968">
    <property type="entry name" value="ABC_permease_BceB"/>
    <property type="match status" value="1"/>
</dbReference>
<comment type="subcellular location">
    <subcellularLocation>
        <location evidence="1 6">Cell membrane</location>
        <topology evidence="1 6">Multi-pass membrane protein</topology>
    </subcellularLocation>
</comment>
<dbReference type="AlphaFoldDB" id="A0A518V4J5"/>
<gene>
    <name evidence="8" type="ORF">EEL30_05730</name>
</gene>
<feature type="transmembrane region" description="Helical" evidence="6">
    <location>
        <begin position="101"/>
        <end position="127"/>
    </location>
</feature>
<dbReference type="InterPro" id="IPR027022">
    <property type="entry name" value="ABC_permease_BceB-typ"/>
</dbReference>
<comment type="similarity">
    <text evidence="6">Belongs to the ABC-4 integral membrane protein family.</text>
</comment>
<dbReference type="OrthoDB" id="1705903at2"/>
<evidence type="ECO:0000313" key="9">
    <source>
        <dbReference type="Proteomes" id="UP000319432"/>
    </source>
</evidence>
<feature type="transmembrane region" description="Helical" evidence="6">
    <location>
        <begin position="160"/>
        <end position="179"/>
    </location>
</feature>
<feature type="transmembrane region" description="Helical" evidence="6">
    <location>
        <begin position="573"/>
        <end position="591"/>
    </location>
</feature>
<dbReference type="EMBL" id="CP033464">
    <property type="protein sequence ID" value="QDX91908.1"/>
    <property type="molecule type" value="Genomic_DNA"/>
</dbReference>